<reference evidence="2 3" key="1">
    <citation type="submission" date="2024-06" db="EMBL/GenBank/DDBJ databases">
        <title>Complete genome of Phlyctema vagabunda strain 19-DSS-EL-015.</title>
        <authorList>
            <person name="Fiorenzani C."/>
        </authorList>
    </citation>
    <scope>NUCLEOTIDE SEQUENCE [LARGE SCALE GENOMIC DNA]</scope>
    <source>
        <strain evidence="2 3">19-DSS-EL-015</strain>
    </source>
</reference>
<keyword evidence="3" id="KW-1185">Reference proteome</keyword>
<dbReference type="SUPFAM" id="SSF53474">
    <property type="entry name" value="alpha/beta-Hydrolases"/>
    <property type="match status" value="1"/>
</dbReference>
<proteinExistence type="predicted"/>
<organism evidence="2 3">
    <name type="scientific">Phlyctema vagabunda</name>
    <dbReference type="NCBI Taxonomy" id="108571"/>
    <lineage>
        <taxon>Eukaryota</taxon>
        <taxon>Fungi</taxon>
        <taxon>Dikarya</taxon>
        <taxon>Ascomycota</taxon>
        <taxon>Pezizomycotina</taxon>
        <taxon>Leotiomycetes</taxon>
        <taxon>Helotiales</taxon>
        <taxon>Dermateaceae</taxon>
        <taxon>Phlyctema</taxon>
    </lineage>
</organism>
<sequence length="364" mass="40999">MTATTAPQQLAATLPLSSQIICFLKLWGLKLASSLGFAILRLLNPTPKELRPTAIKTYPCRPSLRNRIFVPRSRKPDTLLPLYIDLHGGGFALCDARFDDEFCAEFSNTFNILVVSIEYGRAPSNRFPGPTEDTVAIAMDILEDTSLPIDKERVVLGGFSCGGNLALSASQNPKLARKLTGIVSWYPVTDFTLNPKEKQQSRPYRNSKDVDALKDFGPVFDWGYIKSGQDLKDPELSVRYCGRKVTLPNWICIIGAQYDMLANEARETIFDIADLDEEERQLGKNGFEKDSYKWVLVDGVRHAFTHNIGDCKGHDELVRNNKRREMMEEVAKWLFSGPFCNDSTSMLNHRFKSRDVVHSAVKVQ</sequence>
<dbReference type="Proteomes" id="UP001629113">
    <property type="component" value="Unassembled WGS sequence"/>
</dbReference>
<evidence type="ECO:0000313" key="2">
    <source>
        <dbReference type="EMBL" id="KAL3428159.1"/>
    </source>
</evidence>
<comment type="caution">
    <text evidence="2">The sequence shown here is derived from an EMBL/GenBank/DDBJ whole genome shotgun (WGS) entry which is preliminary data.</text>
</comment>
<evidence type="ECO:0000259" key="1">
    <source>
        <dbReference type="Pfam" id="PF07859"/>
    </source>
</evidence>
<dbReference type="PANTHER" id="PTHR23024">
    <property type="entry name" value="ARYLACETAMIDE DEACETYLASE"/>
    <property type="match status" value="1"/>
</dbReference>
<dbReference type="EMBL" id="JBFCZG010000001">
    <property type="protein sequence ID" value="KAL3428159.1"/>
    <property type="molecule type" value="Genomic_DNA"/>
</dbReference>
<name>A0ABR4PXQ5_9HELO</name>
<dbReference type="Gene3D" id="3.40.50.1820">
    <property type="entry name" value="alpha/beta hydrolase"/>
    <property type="match status" value="1"/>
</dbReference>
<protein>
    <submittedName>
        <fullName evidence="2">Arylesterase 1</fullName>
    </submittedName>
</protein>
<dbReference type="PANTHER" id="PTHR23024:SF24">
    <property type="entry name" value="ALPHA_BETA HYDROLASE FOLD-3 DOMAIN-CONTAINING PROTEIN"/>
    <property type="match status" value="1"/>
</dbReference>
<dbReference type="InterPro" id="IPR050466">
    <property type="entry name" value="Carboxylest/Gibb_receptor"/>
</dbReference>
<dbReference type="InterPro" id="IPR013094">
    <property type="entry name" value="AB_hydrolase_3"/>
</dbReference>
<dbReference type="Pfam" id="PF07859">
    <property type="entry name" value="Abhydrolase_3"/>
    <property type="match status" value="1"/>
</dbReference>
<dbReference type="InterPro" id="IPR029058">
    <property type="entry name" value="AB_hydrolase_fold"/>
</dbReference>
<feature type="domain" description="Alpha/beta hydrolase fold-3" evidence="1">
    <location>
        <begin position="85"/>
        <end position="268"/>
    </location>
</feature>
<evidence type="ECO:0000313" key="3">
    <source>
        <dbReference type="Proteomes" id="UP001629113"/>
    </source>
</evidence>
<accession>A0ABR4PXQ5</accession>
<gene>
    <name evidence="2" type="ORF">PVAG01_01668</name>
</gene>